<evidence type="ECO:0000256" key="1">
    <source>
        <dbReference type="ARBA" id="ARBA00004706"/>
    </source>
</evidence>
<evidence type="ECO:0000256" key="12">
    <source>
        <dbReference type="RuleBase" id="RU361172"/>
    </source>
</evidence>
<dbReference type="GO" id="GO:0070626">
    <property type="term" value="F:(S)-2-(5-amino-1-(5-phospho-D-ribosyl)imidazole-4-carboxamido) succinate lyase (fumarate-forming) activity"/>
    <property type="evidence" value="ECO:0007669"/>
    <property type="project" value="TreeGrafter"/>
</dbReference>
<dbReference type="OrthoDB" id="9768878at2"/>
<dbReference type="Pfam" id="PF10397">
    <property type="entry name" value="ADSL_C"/>
    <property type="match status" value="1"/>
</dbReference>
<dbReference type="Proteomes" id="UP000053577">
    <property type="component" value="Unassembled WGS sequence"/>
</dbReference>
<dbReference type="InterPro" id="IPR022761">
    <property type="entry name" value="Fumarate_lyase_N"/>
</dbReference>
<evidence type="ECO:0000256" key="7">
    <source>
        <dbReference type="ARBA" id="ARBA00023239"/>
    </source>
</evidence>
<keyword evidence="7 12" id="KW-0456">Lyase</keyword>
<dbReference type="InterPro" id="IPR004769">
    <property type="entry name" value="Pur_lyase"/>
</dbReference>
<evidence type="ECO:0000256" key="5">
    <source>
        <dbReference type="ARBA" id="ARBA00017058"/>
    </source>
</evidence>
<comment type="similarity">
    <text evidence="3 12">Belongs to the lyase 1 family. Adenylosuccinate lyase subfamily.</text>
</comment>
<dbReference type="RefSeq" id="WP_058292781.1">
    <property type="nucleotide sequence ID" value="NZ_JGYD01000026.1"/>
</dbReference>
<organism evidence="14 15">
    <name type="scientific">Dehalococcoides mccartyi</name>
    <dbReference type="NCBI Taxonomy" id="61435"/>
    <lineage>
        <taxon>Bacteria</taxon>
        <taxon>Bacillati</taxon>
        <taxon>Chloroflexota</taxon>
        <taxon>Dehalococcoidia</taxon>
        <taxon>Dehalococcoidales</taxon>
        <taxon>Dehalococcoidaceae</taxon>
        <taxon>Dehalococcoides</taxon>
    </lineage>
</organism>
<comment type="catalytic activity">
    <reaction evidence="8">
        <text>(2S)-2-[5-amino-1-(5-phospho-beta-D-ribosyl)imidazole-4-carboxamido]succinate = 5-amino-1-(5-phospho-beta-D-ribosyl)imidazole-4-carboxamide + fumarate</text>
        <dbReference type="Rhea" id="RHEA:23920"/>
        <dbReference type="ChEBI" id="CHEBI:29806"/>
        <dbReference type="ChEBI" id="CHEBI:58443"/>
        <dbReference type="ChEBI" id="CHEBI:58475"/>
        <dbReference type="EC" id="4.3.2.2"/>
    </reaction>
    <physiologicalReaction direction="left-to-right" evidence="8">
        <dbReference type="Rhea" id="RHEA:23921"/>
    </physiologicalReaction>
</comment>
<dbReference type="AlphaFoldDB" id="A0A0V8LXW6"/>
<dbReference type="Gene3D" id="1.10.275.10">
    <property type="entry name" value="Fumarase/aspartase (N-terminal domain)"/>
    <property type="match status" value="1"/>
</dbReference>
<dbReference type="PATRIC" id="fig|61435.5.peg.761"/>
<feature type="domain" description="Adenylosuccinate lyase C-terminal" evidence="13">
    <location>
        <begin position="348"/>
        <end position="428"/>
    </location>
</feature>
<dbReference type="PROSITE" id="PS00163">
    <property type="entry name" value="FUMARATE_LYASES"/>
    <property type="match status" value="1"/>
</dbReference>
<dbReference type="Pfam" id="PF00206">
    <property type="entry name" value="Lyase_1"/>
    <property type="match status" value="1"/>
</dbReference>
<protein>
    <recommendedName>
        <fullName evidence="5 11">Adenylosuccinate lyase</fullName>
        <shortName evidence="12">ASL</shortName>
        <ecNumber evidence="4 11">4.3.2.2</ecNumber>
    </recommendedName>
    <alternativeName>
        <fullName evidence="9 12">Adenylosuccinase</fullName>
    </alternativeName>
</protein>
<name>A0A0V8LXW6_9CHLR</name>
<dbReference type="FunFam" id="1.10.40.30:FF:000007">
    <property type="entry name" value="Adenylosuccinate lyase"/>
    <property type="match status" value="1"/>
</dbReference>
<dbReference type="InterPro" id="IPR008948">
    <property type="entry name" value="L-Aspartase-like"/>
</dbReference>
<dbReference type="Gene3D" id="1.20.200.10">
    <property type="entry name" value="Fumarase/aspartase (Central domain)"/>
    <property type="match status" value="1"/>
</dbReference>
<evidence type="ECO:0000256" key="2">
    <source>
        <dbReference type="ARBA" id="ARBA00004734"/>
    </source>
</evidence>
<comment type="caution">
    <text evidence="14">The sequence shown here is derived from an EMBL/GenBank/DDBJ whole genome shotgun (WGS) entry which is preliminary data.</text>
</comment>
<dbReference type="NCBIfam" id="TIGR00928">
    <property type="entry name" value="purB"/>
    <property type="match status" value="1"/>
</dbReference>
<dbReference type="Gene3D" id="1.10.40.30">
    <property type="entry name" value="Fumarase/aspartase (C-terminal domain)"/>
    <property type="match status" value="1"/>
</dbReference>
<dbReference type="InterPro" id="IPR019468">
    <property type="entry name" value="AdenyloSucc_lyase_C"/>
</dbReference>
<evidence type="ECO:0000256" key="6">
    <source>
        <dbReference type="ARBA" id="ARBA00022755"/>
    </source>
</evidence>
<comment type="pathway">
    <text evidence="1 12">Purine metabolism; IMP biosynthesis via de novo pathway; 5-amino-1-(5-phospho-D-ribosyl)imidazole-4-carboxamide from 5-amino-1-(5-phospho-D-ribosyl)imidazole-4-carboxylate: step 2/2.</text>
</comment>
<proteinExistence type="inferred from homology"/>
<dbReference type="InterPro" id="IPR020557">
    <property type="entry name" value="Fumarate_lyase_CS"/>
</dbReference>
<evidence type="ECO:0000256" key="10">
    <source>
        <dbReference type="ARBA" id="ARBA00049115"/>
    </source>
</evidence>
<evidence type="ECO:0000256" key="11">
    <source>
        <dbReference type="NCBIfam" id="TIGR00928"/>
    </source>
</evidence>
<dbReference type="CDD" id="cd01360">
    <property type="entry name" value="Adenylsuccinate_lyase_1"/>
    <property type="match status" value="1"/>
</dbReference>
<dbReference type="SUPFAM" id="SSF48557">
    <property type="entry name" value="L-aspartase-like"/>
    <property type="match status" value="1"/>
</dbReference>
<dbReference type="InterPro" id="IPR000362">
    <property type="entry name" value="Fumarate_lyase_fam"/>
</dbReference>
<evidence type="ECO:0000256" key="4">
    <source>
        <dbReference type="ARBA" id="ARBA00012339"/>
    </source>
</evidence>
<dbReference type="UniPathway" id="UPA00075">
    <property type="reaction ID" value="UER00336"/>
</dbReference>
<comment type="catalytic activity">
    <reaction evidence="10">
        <text>N(6)-(1,2-dicarboxyethyl)-AMP = fumarate + AMP</text>
        <dbReference type="Rhea" id="RHEA:16853"/>
        <dbReference type="ChEBI" id="CHEBI:29806"/>
        <dbReference type="ChEBI" id="CHEBI:57567"/>
        <dbReference type="ChEBI" id="CHEBI:456215"/>
        <dbReference type="EC" id="4.3.2.2"/>
    </reaction>
    <physiologicalReaction direction="left-to-right" evidence="10">
        <dbReference type="Rhea" id="RHEA:16854"/>
    </physiologicalReaction>
</comment>
<dbReference type="PRINTS" id="PR00149">
    <property type="entry name" value="FUMRATELYASE"/>
</dbReference>
<dbReference type="eggNOG" id="COG0015">
    <property type="taxonomic scope" value="Bacteria"/>
</dbReference>
<evidence type="ECO:0000256" key="3">
    <source>
        <dbReference type="ARBA" id="ARBA00008273"/>
    </source>
</evidence>
<dbReference type="PANTHER" id="PTHR43172:SF1">
    <property type="entry name" value="ADENYLOSUCCINATE LYASE"/>
    <property type="match status" value="1"/>
</dbReference>
<evidence type="ECO:0000256" key="9">
    <source>
        <dbReference type="ARBA" id="ARBA00030717"/>
    </source>
</evidence>
<evidence type="ECO:0000259" key="13">
    <source>
        <dbReference type="SMART" id="SM00998"/>
    </source>
</evidence>
<evidence type="ECO:0000313" key="14">
    <source>
        <dbReference type="EMBL" id="KSV16365.1"/>
    </source>
</evidence>
<dbReference type="EC" id="4.3.2.2" evidence="4 11"/>
<dbReference type="GO" id="GO:0044208">
    <property type="term" value="P:'de novo' AMP biosynthetic process"/>
    <property type="evidence" value="ECO:0007669"/>
    <property type="project" value="UniProtKB-UniPathway"/>
</dbReference>
<dbReference type="PANTHER" id="PTHR43172">
    <property type="entry name" value="ADENYLOSUCCINATE LYASE"/>
    <property type="match status" value="1"/>
</dbReference>
<dbReference type="GO" id="GO:0005829">
    <property type="term" value="C:cytosol"/>
    <property type="evidence" value="ECO:0007669"/>
    <property type="project" value="TreeGrafter"/>
</dbReference>
<gene>
    <name evidence="14" type="ORF">DA01_03795</name>
</gene>
<accession>A0A0V8LXW6</accession>
<dbReference type="UniPathway" id="UPA00074">
    <property type="reaction ID" value="UER00132"/>
</dbReference>
<reference evidence="14 15" key="1">
    <citation type="journal article" date="2015" name="Sci. Rep.">
        <title>A comparative genomics and reductive dehalogenase gene transcription study of two chloroethene-respiring bacteria, Dehalococcoides mccartyi strains MB and 11a.</title>
        <authorList>
            <person name="Low A."/>
            <person name="Shen Z."/>
            <person name="Cheng D."/>
            <person name="Rogers M.J."/>
            <person name="Lee P.K."/>
            <person name="He J."/>
        </authorList>
    </citation>
    <scope>NUCLEOTIDE SEQUENCE [LARGE SCALE GENOMIC DNA]</scope>
    <source>
        <strain evidence="14 15">MB</strain>
    </source>
</reference>
<dbReference type="EMBL" id="JGYD01000026">
    <property type="protein sequence ID" value="KSV16365.1"/>
    <property type="molecule type" value="Genomic_DNA"/>
</dbReference>
<comment type="pathway">
    <text evidence="2 12">Purine metabolism; AMP biosynthesis via de novo pathway; AMP from IMP: step 2/2.</text>
</comment>
<evidence type="ECO:0000313" key="15">
    <source>
        <dbReference type="Proteomes" id="UP000053577"/>
    </source>
</evidence>
<dbReference type="PRINTS" id="PR00145">
    <property type="entry name" value="ARGSUCLYASE"/>
</dbReference>
<dbReference type="SMART" id="SM00998">
    <property type="entry name" value="ADSL_C"/>
    <property type="match status" value="1"/>
</dbReference>
<dbReference type="InterPro" id="IPR024083">
    <property type="entry name" value="Fumarase/histidase_N"/>
</dbReference>
<dbReference type="GO" id="GO:0006189">
    <property type="term" value="P:'de novo' IMP biosynthetic process"/>
    <property type="evidence" value="ECO:0007669"/>
    <property type="project" value="UniProtKB-UniPathway"/>
</dbReference>
<dbReference type="FunFam" id="1.20.200.10:FF:000008">
    <property type="entry name" value="Adenylosuccinate lyase"/>
    <property type="match status" value="1"/>
</dbReference>
<dbReference type="GO" id="GO:0004018">
    <property type="term" value="F:N6-(1,2-dicarboxyethyl)AMP AMP-lyase (fumarate-forming) activity"/>
    <property type="evidence" value="ECO:0007669"/>
    <property type="project" value="UniProtKB-UniRule"/>
</dbReference>
<keyword evidence="6 12" id="KW-0658">Purine biosynthesis</keyword>
<evidence type="ECO:0000256" key="8">
    <source>
        <dbReference type="ARBA" id="ARBA00024477"/>
    </source>
</evidence>
<sequence>MIERYSRPQMKKVWSDESKFGYWLDIEIAVCEAWAKIGVISREDITKIKLARLNFKRMEELLKETHHDMTAFLGSVAESLGDESRFIHMGMTSSDVMDTALSLQLVEASKILNSGIKELINALAAKAMEYKYTVQVGRTHGVHAEPISFGLKLALWMEEMKRNRQRLADATKAITVGKMSGAVGTYATLSPEIEEIACKKLGLSPASISNQVIQRDRHAQYMTTLAIIAGSLEKFATEIRALQKTECHEAEEPFEKGQTGSSAMPHKKNPELCERICGIARIIRGYSVTAMENQPLWHERDISHSSTERVIMPDGCLLLDYALHIFTNVTKGLNVFPEQMEKNLNLTGGLVYSQRVMLALINKGLSRQQAYKMVQRNAMRTWQGEDNFMNLLKADAEVMEHLSSAEVDELFDYKFYLRYIDDIFRRVGLTNSQWKKGGDAPSDEGLAPRAI</sequence>